<dbReference type="AlphaFoldDB" id="A0A7W6FWA3"/>
<evidence type="ECO:0000313" key="2">
    <source>
        <dbReference type="EMBL" id="MBB3938114.1"/>
    </source>
</evidence>
<protein>
    <submittedName>
        <fullName evidence="2">Uncharacterized protein</fullName>
    </submittedName>
</protein>
<feature type="compositionally biased region" description="Basic and acidic residues" evidence="1">
    <location>
        <begin position="84"/>
        <end position="105"/>
    </location>
</feature>
<dbReference type="OrthoDB" id="7993400at2"/>
<dbReference type="EMBL" id="JACIDO010000017">
    <property type="protein sequence ID" value="MBB3938114.1"/>
    <property type="molecule type" value="Genomic_DNA"/>
</dbReference>
<feature type="compositionally biased region" description="Basic and acidic residues" evidence="1">
    <location>
        <begin position="15"/>
        <end position="29"/>
    </location>
</feature>
<proteinExistence type="predicted"/>
<organism evidence="2 3">
    <name type="scientific">Aureimonas phyllosphaerae</name>
    <dbReference type="NCBI Taxonomy" id="1166078"/>
    <lineage>
        <taxon>Bacteria</taxon>
        <taxon>Pseudomonadati</taxon>
        <taxon>Pseudomonadota</taxon>
        <taxon>Alphaproteobacteria</taxon>
        <taxon>Hyphomicrobiales</taxon>
        <taxon>Aurantimonadaceae</taxon>
        <taxon>Aureimonas</taxon>
    </lineage>
</organism>
<gene>
    <name evidence="2" type="ORF">GGR05_004284</name>
</gene>
<feature type="region of interest" description="Disordered" evidence="1">
    <location>
        <begin position="1"/>
        <end position="35"/>
    </location>
</feature>
<evidence type="ECO:0000256" key="1">
    <source>
        <dbReference type="SAM" id="MobiDB-lite"/>
    </source>
</evidence>
<sequence>MAKKGADTPTEVPIDDLRSFLREEAERGPTGKASTFDQVVALLPEIDALIARRRTRAEVRDLLASKGLEMSLGTFTQYYAKAKRQAEGTDTLERKPTARKPEPAAKNEANNGSSQKANSSPASSGTKPEEKSEVSLRPRNDEI</sequence>
<feature type="compositionally biased region" description="Basic and acidic residues" evidence="1">
    <location>
        <begin position="127"/>
        <end position="143"/>
    </location>
</feature>
<reference evidence="2 3" key="1">
    <citation type="submission" date="2020-08" db="EMBL/GenBank/DDBJ databases">
        <title>Genomic Encyclopedia of Type Strains, Phase IV (KMG-IV): sequencing the most valuable type-strain genomes for metagenomic binning, comparative biology and taxonomic classification.</title>
        <authorList>
            <person name="Goeker M."/>
        </authorList>
    </citation>
    <scope>NUCLEOTIDE SEQUENCE [LARGE SCALE GENOMIC DNA]</scope>
    <source>
        <strain evidence="2 3">DSM 25024</strain>
    </source>
</reference>
<accession>A0A7W6FWA3</accession>
<comment type="caution">
    <text evidence="2">The sequence shown here is derived from an EMBL/GenBank/DDBJ whole genome shotgun (WGS) entry which is preliminary data.</text>
</comment>
<evidence type="ECO:0000313" key="3">
    <source>
        <dbReference type="Proteomes" id="UP000531216"/>
    </source>
</evidence>
<feature type="compositionally biased region" description="Low complexity" evidence="1">
    <location>
        <begin position="113"/>
        <end position="124"/>
    </location>
</feature>
<dbReference type="Proteomes" id="UP000531216">
    <property type="component" value="Unassembled WGS sequence"/>
</dbReference>
<dbReference type="RefSeq" id="WP_139224727.1">
    <property type="nucleotide sequence ID" value="NZ_FOOA01000028.1"/>
</dbReference>
<name>A0A7W6FWA3_9HYPH</name>
<feature type="region of interest" description="Disordered" evidence="1">
    <location>
        <begin position="83"/>
        <end position="143"/>
    </location>
</feature>
<keyword evidence="3" id="KW-1185">Reference proteome</keyword>